<evidence type="ECO:0000256" key="1">
    <source>
        <dbReference type="SAM" id="Phobius"/>
    </source>
</evidence>
<protein>
    <recommendedName>
        <fullName evidence="4">ECF transporter S component</fullName>
    </recommendedName>
</protein>
<keyword evidence="3" id="KW-1185">Reference proteome</keyword>
<dbReference type="OrthoDB" id="1957900at2"/>
<organism evidence="2 3">
    <name type="scientific">Natranaerobius trueperi</name>
    <dbReference type="NCBI Taxonomy" id="759412"/>
    <lineage>
        <taxon>Bacteria</taxon>
        <taxon>Bacillati</taxon>
        <taxon>Bacillota</taxon>
        <taxon>Clostridia</taxon>
        <taxon>Natranaerobiales</taxon>
        <taxon>Natranaerobiaceae</taxon>
        <taxon>Natranaerobius</taxon>
    </lineage>
</organism>
<dbReference type="AlphaFoldDB" id="A0A226BWH8"/>
<proteinExistence type="predicted"/>
<sequence length="121" mass="12389">MNEKNKEHITIVGLSIVSALITYTLNVIVGYGPFIANGFVGILAALLLPKGLTAATYTASFVGMSDDFVIPSLTIAALAGLIVGIMIIITKPILAGWGGKGGTTAALSVVLTLAVINIFSL</sequence>
<keyword evidence="1" id="KW-0472">Membrane</keyword>
<accession>A0A226BWH8</accession>
<evidence type="ECO:0000313" key="2">
    <source>
        <dbReference type="EMBL" id="OWZ83271.1"/>
    </source>
</evidence>
<evidence type="ECO:0008006" key="4">
    <source>
        <dbReference type="Google" id="ProtNLM"/>
    </source>
</evidence>
<feature type="transmembrane region" description="Helical" evidence="1">
    <location>
        <begin position="101"/>
        <end position="120"/>
    </location>
</feature>
<evidence type="ECO:0000313" key="3">
    <source>
        <dbReference type="Proteomes" id="UP000214588"/>
    </source>
</evidence>
<keyword evidence="1" id="KW-0812">Transmembrane</keyword>
<feature type="transmembrane region" description="Helical" evidence="1">
    <location>
        <begin position="20"/>
        <end position="48"/>
    </location>
</feature>
<dbReference type="EMBL" id="NIQC01000022">
    <property type="protein sequence ID" value="OWZ83271.1"/>
    <property type="molecule type" value="Genomic_DNA"/>
</dbReference>
<comment type="caution">
    <text evidence="2">The sequence shown here is derived from an EMBL/GenBank/DDBJ whole genome shotgun (WGS) entry which is preliminary data.</text>
</comment>
<dbReference type="Proteomes" id="UP000214588">
    <property type="component" value="Unassembled WGS sequence"/>
</dbReference>
<name>A0A226BWH8_9FIRM</name>
<reference evidence="2 3" key="1">
    <citation type="submission" date="2017-06" db="EMBL/GenBank/DDBJ databases">
        <title>Draft Genome Sequence of Natranaerobius trueperi halophilic, alkalithermophilic bacteria from soda lakes.</title>
        <authorList>
            <person name="Zhao B."/>
        </authorList>
    </citation>
    <scope>NUCLEOTIDE SEQUENCE [LARGE SCALE GENOMIC DNA]</scope>
    <source>
        <strain evidence="2 3">DSM 18760</strain>
    </source>
</reference>
<keyword evidence="1" id="KW-1133">Transmembrane helix</keyword>
<feature type="transmembrane region" description="Helical" evidence="1">
    <location>
        <begin position="68"/>
        <end position="89"/>
    </location>
</feature>
<gene>
    <name evidence="2" type="ORF">CDO51_09435</name>
</gene>
<dbReference type="RefSeq" id="WP_089024018.1">
    <property type="nucleotide sequence ID" value="NZ_NIQC01000022.1"/>
</dbReference>